<accession>A0ABY3Q6E2</accession>
<sequence length="414" mass="45775">MDDHSSLYSLALLGDIPQNLRMALRGRIFRCVEDLGLEVGRDVSLIEGSILDFNPAIERCCAALCFSVASHEEASVERLIQRRVPLIPVAQSKRTFASEFPGALGALNGLEVGDGVEVITTALLESAALIPRQRRVFLSYRRVESTEVALQLYAALSARQYDVFLDTHGIHSGEHFQEVLWQKLCDSDVMVYLDTPGYFDSRWTGAEFARATLRGLSVLRVAWPEVESKTTQIIGGEIVLPESSFTPADGITSSGVTASSDSPNTNTTDAINAKLNRKIAEEGIEEIVHMVELLRTQSVANRYSKVVNKLKNSLAEYGGEIAGHSVSRSLIVSIGGKKIAVYPELGVPTSHALYEATLDLHQPPVAVVYNQVGIKERKWRAHMEWFGKYVENHVRLVTTDEAAWELSVWHQSRV</sequence>
<dbReference type="Pfam" id="PF13676">
    <property type="entry name" value="TIR_2"/>
    <property type="match status" value="1"/>
</dbReference>
<dbReference type="RefSeq" id="WP_230736110.1">
    <property type="nucleotide sequence ID" value="NZ_CP075567.1"/>
</dbReference>
<dbReference type="InterPro" id="IPR000157">
    <property type="entry name" value="TIR_dom"/>
</dbReference>
<reference evidence="2 3" key="1">
    <citation type="journal article" date="2022" name="Int. J. Syst. Evol. Microbiol.">
        <title>Pseudomonas fitomaticsae sp. nov., isolated at Marimurtra Botanical Garden in Blanes, Catalonia, Spain.</title>
        <authorList>
            <person name="Atanasov K.E."/>
            <person name="Galbis D.M."/>
            <person name="Cornado D."/>
            <person name="Serpico A."/>
            <person name="Sanchez G."/>
            <person name="Bosch M."/>
            <person name="Ferrer A."/>
            <person name="Altabella T."/>
        </authorList>
    </citation>
    <scope>NUCLEOTIDE SEQUENCE [LARGE SCALE GENOMIC DNA]</scope>
    <source>
        <strain evidence="2 3">FIT81</strain>
    </source>
</reference>
<dbReference type="SUPFAM" id="SSF52200">
    <property type="entry name" value="Toll/Interleukin receptor TIR domain"/>
    <property type="match status" value="1"/>
</dbReference>
<evidence type="ECO:0000313" key="2">
    <source>
        <dbReference type="EMBL" id="UFQ01698.1"/>
    </source>
</evidence>
<organism evidence="2 3">
    <name type="scientific">Pseudomonas fitomaticsae</name>
    <dbReference type="NCBI Taxonomy" id="2837969"/>
    <lineage>
        <taxon>Bacteria</taxon>
        <taxon>Pseudomonadati</taxon>
        <taxon>Pseudomonadota</taxon>
        <taxon>Gammaproteobacteria</taxon>
        <taxon>Pseudomonadales</taxon>
        <taxon>Pseudomonadaceae</taxon>
        <taxon>Pseudomonas</taxon>
    </lineage>
</organism>
<proteinExistence type="predicted"/>
<dbReference type="Proteomes" id="UP001162907">
    <property type="component" value="Chromosome"/>
</dbReference>
<name>A0ABY3Q6E2_9PSED</name>
<keyword evidence="3" id="KW-1185">Reference proteome</keyword>
<dbReference type="PROSITE" id="PS50104">
    <property type="entry name" value="TIR"/>
    <property type="match status" value="1"/>
</dbReference>
<dbReference type="InterPro" id="IPR035897">
    <property type="entry name" value="Toll_tir_struct_dom_sf"/>
</dbReference>
<gene>
    <name evidence="2" type="ORF">KJY40_08385</name>
</gene>
<feature type="domain" description="TIR" evidence="1">
    <location>
        <begin position="132"/>
        <end position="259"/>
    </location>
</feature>
<protein>
    <submittedName>
        <fullName evidence="2">TIR domain-containing protein</fullName>
    </submittedName>
</protein>
<dbReference type="EMBL" id="CP075567">
    <property type="protein sequence ID" value="UFQ01698.1"/>
    <property type="molecule type" value="Genomic_DNA"/>
</dbReference>
<evidence type="ECO:0000313" key="3">
    <source>
        <dbReference type="Proteomes" id="UP001162907"/>
    </source>
</evidence>
<dbReference type="Gene3D" id="3.40.50.10140">
    <property type="entry name" value="Toll/interleukin-1 receptor homology (TIR) domain"/>
    <property type="match status" value="1"/>
</dbReference>
<evidence type="ECO:0000259" key="1">
    <source>
        <dbReference type="PROSITE" id="PS50104"/>
    </source>
</evidence>